<name>A0A814EUI4_9BILA</name>
<evidence type="ECO:0000313" key="3">
    <source>
        <dbReference type="Proteomes" id="UP000663879"/>
    </source>
</evidence>
<dbReference type="InterPro" id="IPR027417">
    <property type="entry name" value="P-loop_NTPase"/>
</dbReference>
<accession>A0A814EUI4</accession>
<dbReference type="SUPFAM" id="SSF52540">
    <property type="entry name" value="P-loop containing nucleoside triphosphate hydrolases"/>
    <property type="match status" value="1"/>
</dbReference>
<evidence type="ECO:0000313" key="2">
    <source>
        <dbReference type="EMBL" id="CAF0976117.1"/>
    </source>
</evidence>
<comment type="caution">
    <text evidence="2">The sequence shown here is derived from an EMBL/GenBank/DDBJ whole genome shotgun (WGS) entry which is preliminary data.</text>
</comment>
<keyword evidence="1" id="KW-0175">Coiled coil</keyword>
<protein>
    <recommendedName>
        <fullName evidence="4">G domain-containing protein</fullName>
    </recommendedName>
</protein>
<evidence type="ECO:0000256" key="1">
    <source>
        <dbReference type="SAM" id="Coils"/>
    </source>
</evidence>
<dbReference type="Proteomes" id="UP000663879">
    <property type="component" value="Unassembled WGS sequence"/>
</dbReference>
<dbReference type="OrthoDB" id="2386367at2759"/>
<dbReference type="EMBL" id="CAJNOC010003286">
    <property type="protein sequence ID" value="CAF0976117.1"/>
    <property type="molecule type" value="Genomic_DNA"/>
</dbReference>
<gene>
    <name evidence="2" type="ORF">OXX778_LOCUS15175</name>
</gene>
<keyword evidence="3" id="KW-1185">Reference proteome</keyword>
<dbReference type="Gene3D" id="3.40.50.300">
    <property type="entry name" value="P-loop containing nucleotide triphosphate hydrolases"/>
    <property type="match status" value="1"/>
</dbReference>
<feature type="coiled-coil region" evidence="1">
    <location>
        <begin position="1066"/>
        <end position="1093"/>
    </location>
</feature>
<sequence length="1584" mass="183163">MVYSSLNYISYCNCAENATCTDLEVKINDSKIKLIDFMNNGTKYIDENKGLMSKGVMVLGISGTGKSTLINYLIGRKLKCVWKKPNWVLDLVDQTESFKIGHKIDSKTLYPEFVYLEDEDVSFIDNPGFADTRGDQIDIANAFFRDHVGKKVEKMKIVILLSFWDILERGDQFRKSLKELKRIFGVLEREKNDDPTLEIKLSESIAFVVTKVTFEDNENDLDMITSIQSLLENIINSESENQNLNLFETNIYKSILNKTRIAIFSNPRKNVIIDDREKNNILKMIRDMNYIKTKKLKIQSKISDSSLKKLIKSIGNCFQSIENKLENILYKNISNLFKLDIEQEFSKNNKTKLQIIFNTTSKFAEKCFKKIKFEHLLSSITENILDSNSKKSLSIEHRILKFFTELVPHDLNQFISDEREWLKSHLLSHTNELVTKFKENLKNLLEKEKLVLFEAIGNSFENFIKSSILNAYSSSDLEVCKYKLQLSRNKIEFSSNLSSILENVDEEIIQESLKKIMIKIIKFKTFLNVSDEIEIQTIKLKLKEIIDKKVNTLIDISTSKSSVSVDKDQLYFRGHFATLSDIFRHINVNRNVSLKTINIFLKYSLEMDENSKISRVIYSTHVPDLVIITPKVFVNKTISIDLSCESTLEPYKVKAKDGSFFGESGSDGEPGKPGYNGGRLFIFAKSAKYTNLSIIKFISKGGNGGQGQNGGDGHDGRDAIAKKMDKTENCFEILKMCSENLFYFINTDVRKCISHQCKEFIFLKRVDQKPGDNFYFRHYLYPQCIKGGSGGYGGEAGLPGLNGFMYIQTLEDKRTLEYTESFGENGKNGVDGRQGRNGFYKNIDYVFYAKFMSTYLVDTDSSEGFCYGHPKQKEPKNQDKPSKFSELQFYKISNEYIDFFLGNDAIKNFKMINVLDFIYEFEKDQNLDINGILERVKMLKLFKSNNLLSKFRDQIQIYLSKSTQINNNESLILNYALTVVTSYMSLLKTDHSSSIILDIGKYLDITLDQIKYWKSFKIQEIIQLYKKSYQDNLAVKIKESTKAIKYIEERIDSLTMNLNKNIVNIFDEISNQKEEIRKNIDKLKEHKDQLENSLLVKASLGFLKMFTGLLSIAGPKGALVGGCLQTGLDIGQQSSGNQFKFKNTNVQPNIENQVKDLKANIQKKLDAAKDDEEKAKKLQLHLQKLNVLPAINSFTLRGLDLISENRIANQEVQEVVMEINKNTKQLDGLRDVENNLNTYYNEILKKDINSLLSFDNLNDPNSTMVLSFHSYDLKSKFDDLKKNLFILLDGFKNKLETEQIFQSLENSIDTIYEISRQIENFRQHIELGNYIETVTNTEKNFLIPVTYQSDVNSMRMVLSENFIRERVKESFKAFSYWSFPFYCDYIKQSTNIAESNNNTDEKMLIYDETINNIKSIVNNHKININFNIDNYLINFIFDNESSLFKWSSRDFPFEVEQLFFGNFSTFYSDVKSSSYNAVKVSKIGIKIECQSRKLNEKLDEILSKFQVIMIHNGESNYRVLDKFYKFNSLTREQLELEYSYGCHLYSKCDIENESFRKLSENTPSISPFTLWRIKLVPKNKDPIK</sequence>
<reference evidence="2" key="1">
    <citation type="submission" date="2021-02" db="EMBL/GenBank/DDBJ databases">
        <authorList>
            <person name="Nowell W R."/>
        </authorList>
    </citation>
    <scope>NUCLEOTIDE SEQUENCE</scope>
    <source>
        <strain evidence="2">Ploen Becks lab</strain>
    </source>
</reference>
<evidence type="ECO:0008006" key="4">
    <source>
        <dbReference type="Google" id="ProtNLM"/>
    </source>
</evidence>
<feature type="coiled-coil region" evidence="1">
    <location>
        <begin position="1151"/>
        <end position="1188"/>
    </location>
</feature>
<organism evidence="2 3">
    <name type="scientific">Brachionus calyciflorus</name>
    <dbReference type="NCBI Taxonomy" id="104777"/>
    <lineage>
        <taxon>Eukaryota</taxon>
        <taxon>Metazoa</taxon>
        <taxon>Spiralia</taxon>
        <taxon>Gnathifera</taxon>
        <taxon>Rotifera</taxon>
        <taxon>Eurotatoria</taxon>
        <taxon>Monogononta</taxon>
        <taxon>Pseudotrocha</taxon>
        <taxon>Ploima</taxon>
        <taxon>Brachionidae</taxon>
        <taxon>Brachionus</taxon>
    </lineage>
</organism>
<proteinExistence type="predicted"/>